<accession>A0ABW6SWT3</accession>
<sequence length="171" mass="18520">MPPQLPAGRVVGDEAEPVVHGVGAARSQRDRDGLAHLGQLVPTDQPAGEQRLVETVGESPESYSNTNYIVLGLLLDKVSGMPAERYVTRHVIQRADLEHTFFPEAPPLDADAHHEAAQHQGEERPSERDRSAKRRGEEHRCPVERCADAAGEADRAETALGGADVALDARL</sequence>
<dbReference type="SUPFAM" id="SSF56601">
    <property type="entry name" value="beta-lactamase/transpeptidase-like"/>
    <property type="match status" value="1"/>
</dbReference>
<reference evidence="3 4" key="1">
    <citation type="submission" date="2024-10" db="EMBL/GenBank/DDBJ databases">
        <title>The Natural Products Discovery Center: Release of the First 8490 Sequenced Strains for Exploring Actinobacteria Biosynthetic Diversity.</title>
        <authorList>
            <person name="Kalkreuter E."/>
            <person name="Kautsar S.A."/>
            <person name="Yang D."/>
            <person name="Bader C.D."/>
            <person name="Teijaro C.N."/>
            <person name="Fluegel L."/>
            <person name="Davis C.M."/>
            <person name="Simpson J.R."/>
            <person name="Lauterbach L."/>
            <person name="Steele A.D."/>
            <person name="Gui C."/>
            <person name="Meng S."/>
            <person name="Li G."/>
            <person name="Viehrig K."/>
            <person name="Ye F."/>
            <person name="Su P."/>
            <person name="Kiefer A.F."/>
            <person name="Nichols A."/>
            <person name="Cepeda A.J."/>
            <person name="Yan W."/>
            <person name="Fan B."/>
            <person name="Jiang Y."/>
            <person name="Adhikari A."/>
            <person name="Zheng C.-J."/>
            <person name="Schuster L."/>
            <person name="Cowan T.M."/>
            <person name="Smanski M.J."/>
            <person name="Chevrette M.G."/>
            <person name="De Carvalho L.P.S."/>
            <person name="Shen B."/>
        </authorList>
    </citation>
    <scope>NUCLEOTIDE SEQUENCE [LARGE SCALE GENOMIC DNA]</scope>
    <source>
        <strain evidence="3 4">NPDC002173</strain>
    </source>
</reference>
<gene>
    <name evidence="3" type="ORF">ACFYXI_28185</name>
</gene>
<dbReference type="InterPro" id="IPR012338">
    <property type="entry name" value="Beta-lactam/transpept-like"/>
</dbReference>
<protein>
    <submittedName>
        <fullName evidence="3">Serine hydrolase</fullName>
    </submittedName>
</protein>
<dbReference type="Proteomes" id="UP001602013">
    <property type="component" value="Unassembled WGS sequence"/>
</dbReference>
<dbReference type="Pfam" id="PF00144">
    <property type="entry name" value="Beta-lactamase"/>
    <property type="match status" value="1"/>
</dbReference>
<feature type="region of interest" description="Disordered" evidence="1">
    <location>
        <begin position="103"/>
        <end position="171"/>
    </location>
</feature>
<name>A0ABW6SWT3_9ACTN</name>
<dbReference type="InterPro" id="IPR001466">
    <property type="entry name" value="Beta-lactam-related"/>
</dbReference>
<dbReference type="Gene3D" id="3.40.710.10">
    <property type="entry name" value="DD-peptidase/beta-lactamase superfamily"/>
    <property type="match status" value="1"/>
</dbReference>
<dbReference type="GO" id="GO:0016787">
    <property type="term" value="F:hydrolase activity"/>
    <property type="evidence" value="ECO:0007669"/>
    <property type="project" value="UniProtKB-KW"/>
</dbReference>
<keyword evidence="4" id="KW-1185">Reference proteome</keyword>
<organism evidence="3 4">
    <name type="scientific">Microtetraspora malaysiensis</name>
    <dbReference type="NCBI Taxonomy" id="161358"/>
    <lineage>
        <taxon>Bacteria</taxon>
        <taxon>Bacillati</taxon>
        <taxon>Actinomycetota</taxon>
        <taxon>Actinomycetes</taxon>
        <taxon>Streptosporangiales</taxon>
        <taxon>Streptosporangiaceae</taxon>
        <taxon>Microtetraspora</taxon>
    </lineage>
</organism>
<dbReference type="EMBL" id="JBIASD010000022">
    <property type="protein sequence ID" value="MFF3669476.1"/>
    <property type="molecule type" value="Genomic_DNA"/>
</dbReference>
<proteinExistence type="predicted"/>
<dbReference type="RefSeq" id="WP_387415605.1">
    <property type="nucleotide sequence ID" value="NZ_JBIASD010000022.1"/>
</dbReference>
<evidence type="ECO:0000313" key="3">
    <source>
        <dbReference type="EMBL" id="MFF3669476.1"/>
    </source>
</evidence>
<evidence type="ECO:0000313" key="4">
    <source>
        <dbReference type="Proteomes" id="UP001602013"/>
    </source>
</evidence>
<evidence type="ECO:0000256" key="1">
    <source>
        <dbReference type="SAM" id="MobiDB-lite"/>
    </source>
</evidence>
<evidence type="ECO:0000259" key="2">
    <source>
        <dbReference type="Pfam" id="PF00144"/>
    </source>
</evidence>
<feature type="compositionally biased region" description="Basic and acidic residues" evidence="1">
    <location>
        <begin position="110"/>
        <end position="157"/>
    </location>
</feature>
<keyword evidence="3" id="KW-0378">Hydrolase</keyword>
<feature type="domain" description="Beta-lactamase-related" evidence="2">
    <location>
        <begin position="52"/>
        <end position="134"/>
    </location>
</feature>
<comment type="caution">
    <text evidence="3">The sequence shown here is derived from an EMBL/GenBank/DDBJ whole genome shotgun (WGS) entry which is preliminary data.</text>
</comment>